<proteinExistence type="predicted"/>
<gene>
    <name evidence="1" type="ORF">A2196_03575</name>
</gene>
<sequence>MFTNTLPASTKKVLFSLKKTSTVQDFYLSGGTGLALQIGHRESQDLDFFSEKDFNAELLQKELSKAGHLENVQLEKGTFNCFMAGIQIQFLYYPYKLLEEKIGWENIFVSSILDIACTKLLTISSRGNKKDFIDLYFLLQIYTLPFLFEKLEEKYTNLNFDKLHILKSLVYFEDAQKQPAPRMHKEINWEIVKKEIKKKVKDFKI</sequence>
<dbReference type="AlphaFoldDB" id="A0A1F5HFT5"/>
<dbReference type="EMBL" id="MFCA01000007">
    <property type="protein sequence ID" value="OGE02912.1"/>
    <property type="molecule type" value="Genomic_DNA"/>
</dbReference>
<dbReference type="STRING" id="1797737.A2196_03575"/>
<dbReference type="Proteomes" id="UP000176751">
    <property type="component" value="Unassembled WGS sequence"/>
</dbReference>
<evidence type="ECO:0000313" key="2">
    <source>
        <dbReference type="Proteomes" id="UP000176751"/>
    </source>
</evidence>
<accession>A0A1F5HFT5</accession>
<name>A0A1F5HFT5_9BACT</name>
<evidence type="ECO:0000313" key="1">
    <source>
        <dbReference type="EMBL" id="OGE02912.1"/>
    </source>
</evidence>
<comment type="caution">
    <text evidence="1">The sequence shown here is derived from an EMBL/GenBank/DDBJ whole genome shotgun (WGS) entry which is preliminary data.</text>
</comment>
<protein>
    <recommendedName>
        <fullName evidence="3">Nucleotidyl transferase AbiEii/AbiGii toxin family protein</fullName>
    </recommendedName>
</protein>
<evidence type="ECO:0008006" key="3">
    <source>
        <dbReference type="Google" id="ProtNLM"/>
    </source>
</evidence>
<dbReference type="InterPro" id="IPR014942">
    <property type="entry name" value="AbiEii"/>
</dbReference>
<organism evidence="1 2">
    <name type="scientific">Candidatus Curtissbacteria bacterium RIFOXYA1_FULL_41_14</name>
    <dbReference type="NCBI Taxonomy" id="1797737"/>
    <lineage>
        <taxon>Bacteria</taxon>
        <taxon>Candidatus Curtissiibacteriota</taxon>
    </lineage>
</organism>
<reference evidence="1 2" key="1">
    <citation type="journal article" date="2016" name="Nat. Commun.">
        <title>Thousands of microbial genomes shed light on interconnected biogeochemical processes in an aquifer system.</title>
        <authorList>
            <person name="Anantharaman K."/>
            <person name="Brown C.T."/>
            <person name="Hug L.A."/>
            <person name="Sharon I."/>
            <person name="Castelle C.J."/>
            <person name="Probst A.J."/>
            <person name="Thomas B.C."/>
            <person name="Singh A."/>
            <person name="Wilkins M.J."/>
            <person name="Karaoz U."/>
            <person name="Brodie E.L."/>
            <person name="Williams K.H."/>
            <person name="Hubbard S.S."/>
            <person name="Banfield J.F."/>
        </authorList>
    </citation>
    <scope>NUCLEOTIDE SEQUENCE [LARGE SCALE GENOMIC DNA]</scope>
</reference>
<dbReference type="Pfam" id="PF08843">
    <property type="entry name" value="AbiEii"/>
    <property type="match status" value="2"/>
</dbReference>